<name>A0A9P0F438_BEMTA</name>
<feature type="region of interest" description="Disordered" evidence="9">
    <location>
        <begin position="583"/>
        <end position="619"/>
    </location>
</feature>
<feature type="compositionally biased region" description="Polar residues" evidence="9">
    <location>
        <begin position="343"/>
        <end position="359"/>
    </location>
</feature>
<feature type="compositionally biased region" description="Polar residues" evidence="9">
    <location>
        <begin position="421"/>
        <end position="434"/>
    </location>
</feature>
<evidence type="ECO:0000256" key="7">
    <source>
        <dbReference type="ARBA" id="ARBA00022833"/>
    </source>
</evidence>
<dbReference type="GO" id="GO:0003688">
    <property type="term" value="F:DNA replication origin binding"/>
    <property type="evidence" value="ECO:0007669"/>
    <property type="project" value="TreeGrafter"/>
</dbReference>
<feature type="compositionally biased region" description="Polar residues" evidence="9">
    <location>
        <begin position="77"/>
        <end position="94"/>
    </location>
</feature>
<reference evidence="11" key="1">
    <citation type="submission" date="2021-12" db="EMBL/GenBank/DDBJ databases">
        <authorList>
            <person name="King R."/>
        </authorList>
    </citation>
    <scope>NUCLEOTIDE SEQUENCE</scope>
</reference>
<accession>A0A9P0F438</accession>
<dbReference type="Pfam" id="PF09329">
    <property type="entry name" value="zf-primase"/>
    <property type="match status" value="1"/>
</dbReference>
<dbReference type="PANTHER" id="PTHR13454:SF11">
    <property type="entry name" value="PROTEIN MCM10 HOMOLOG"/>
    <property type="match status" value="1"/>
</dbReference>
<dbReference type="Gene3D" id="2.40.50.140">
    <property type="entry name" value="Nucleic acid-binding proteins"/>
    <property type="match status" value="1"/>
</dbReference>
<evidence type="ECO:0000256" key="4">
    <source>
        <dbReference type="ARBA" id="ARBA00022705"/>
    </source>
</evidence>
<evidence type="ECO:0000256" key="5">
    <source>
        <dbReference type="ARBA" id="ARBA00022723"/>
    </source>
</evidence>
<feature type="non-terminal residue" evidence="11">
    <location>
        <position position="1"/>
    </location>
</feature>
<feature type="compositionally biased region" description="Low complexity" evidence="9">
    <location>
        <begin position="405"/>
        <end position="420"/>
    </location>
</feature>
<feature type="region of interest" description="Disordered" evidence="9">
    <location>
        <begin position="343"/>
        <end position="372"/>
    </location>
</feature>
<evidence type="ECO:0000256" key="1">
    <source>
        <dbReference type="ARBA" id="ARBA00004123"/>
    </source>
</evidence>
<dbReference type="Pfam" id="PF24863">
    <property type="entry name" value="zf-CCCH_Mcm10"/>
    <property type="match status" value="1"/>
</dbReference>
<keyword evidence="8" id="KW-0539">Nucleus</keyword>
<feature type="compositionally biased region" description="Basic and acidic residues" evidence="9">
    <location>
        <begin position="602"/>
        <end position="619"/>
    </location>
</feature>
<dbReference type="Pfam" id="PF09332">
    <property type="entry name" value="Mcm10"/>
    <property type="match status" value="1"/>
</dbReference>
<sequence length="781" mass="87069">DDLQLLAKFLTESDGFSHSLDESSKKTPKNSKPTPKQEKSLSTKEKSVVHENALDSSDDEYGESNRVIVQDLKKKVSNSNPVRTKNDVTKSWNQKVKDSSDTPKPLPKFGSSPSDLNVFVDPIFRMRLVNPLFSSATLLERAKGRTPVPIHELNRYLLTKDFDKVDWFTAGIIVSRYSKASSKGTLYTILTLSDLHSGLKSFSLFLFGKCHTDLSKIGIATAIGILNPSPLDNRNNKEEAALSIRSPDQVIVWGTSKDYGTCKTVKKDGEVCGAFVNVNTCRTCIYHLNTEYKKFSQRIPSSFSKVEKPSRNAKKGMFFNQSVSLQPAKKNLAMRAKDLARINSLTNSDPSKPLSSVENTSKKRDEEPQPSFFEHRLAKMAQNSVSTNKGEPQTFSRLFTKNKMPVSSPSVSSKPSVSSSLNGTTKGSNKSNQPGKICDTSFDKPVPKLSKPSSLANDSIDLENVVKPSASNQKSFSYEDFLALKKSKNSRPAEDVCETPPTKKVKVTSASGTRPIVEKKVDVELNFSFDPEISLLNRQTDPNSLAAKTPPTTSSGIASQLLSAVQNRLPKNAREKAKEKALQYVKKHGPLPNAAITPKPRKSLEQFKEEETKPKVETGTKSAEFERLLNMKSRNSKLVEAADSAAQEEYFDKLEKKEQLENKMTTTFKLETKAYVCYDCKYTWYTLSERCFKEKHKTKCITTNKRFFMCGSCKLKKTILDKIPNGACERCGAYQWERAAMMSERKVELPVPKLSIRGDEEAHYGNAVAGNLNLLVPDEEK</sequence>
<evidence type="ECO:0000256" key="2">
    <source>
        <dbReference type="ARBA" id="ARBA00009679"/>
    </source>
</evidence>
<dbReference type="GO" id="GO:0006270">
    <property type="term" value="P:DNA replication initiation"/>
    <property type="evidence" value="ECO:0007669"/>
    <property type="project" value="InterPro"/>
</dbReference>
<evidence type="ECO:0000259" key="10">
    <source>
        <dbReference type="SMART" id="SM01280"/>
    </source>
</evidence>
<evidence type="ECO:0000256" key="6">
    <source>
        <dbReference type="ARBA" id="ARBA00022771"/>
    </source>
</evidence>
<evidence type="ECO:0000256" key="8">
    <source>
        <dbReference type="ARBA" id="ARBA00023242"/>
    </source>
</evidence>
<dbReference type="InterPro" id="IPR012340">
    <property type="entry name" value="NA-bd_OB-fold"/>
</dbReference>
<dbReference type="AlphaFoldDB" id="A0A9P0F438"/>
<evidence type="ECO:0000256" key="9">
    <source>
        <dbReference type="SAM" id="MobiDB-lite"/>
    </source>
</evidence>
<dbReference type="Proteomes" id="UP001152759">
    <property type="component" value="Chromosome 6"/>
</dbReference>
<keyword evidence="4" id="KW-0235">DNA replication</keyword>
<keyword evidence="6" id="KW-0863">Zinc-finger</keyword>
<keyword evidence="12" id="KW-1185">Reference proteome</keyword>
<dbReference type="Pfam" id="PF22379">
    <property type="entry name" value="OB_MCM10"/>
    <property type="match status" value="1"/>
</dbReference>
<keyword evidence="5" id="KW-0479">Metal-binding</keyword>
<dbReference type="InterPro" id="IPR015408">
    <property type="entry name" value="Znf_Mcm10/DnaG"/>
</dbReference>
<dbReference type="InterPro" id="IPR015411">
    <property type="entry name" value="Rep_factor_Mcm10_C"/>
</dbReference>
<evidence type="ECO:0000313" key="12">
    <source>
        <dbReference type="Proteomes" id="UP001152759"/>
    </source>
</evidence>
<dbReference type="PANTHER" id="PTHR13454">
    <property type="entry name" value="PROTEIN MCM10 HOMOLOG"/>
    <property type="match status" value="1"/>
</dbReference>
<dbReference type="InterPro" id="IPR040184">
    <property type="entry name" value="Mcm10"/>
</dbReference>
<feature type="domain" description="Replication factor Mcm10 C-terminal" evidence="10">
    <location>
        <begin position="449"/>
        <end position="767"/>
    </location>
</feature>
<feature type="compositionally biased region" description="Basic and acidic residues" evidence="9">
    <location>
        <begin position="35"/>
        <end position="53"/>
    </location>
</feature>
<dbReference type="GO" id="GO:0003697">
    <property type="term" value="F:single-stranded DNA binding"/>
    <property type="evidence" value="ECO:0007669"/>
    <property type="project" value="InterPro"/>
</dbReference>
<evidence type="ECO:0000313" key="11">
    <source>
        <dbReference type="EMBL" id="CAH0391235.1"/>
    </source>
</evidence>
<protein>
    <recommendedName>
        <fullName evidence="3">Protein MCM10 homolog</fullName>
    </recommendedName>
</protein>
<feature type="region of interest" description="Disordered" evidence="9">
    <location>
        <begin position="399"/>
        <end position="455"/>
    </location>
</feature>
<comment type="subcellular location">
    <subcellularLocation>
        <location evidence="1">Nucleus</location>
    </subcellularLocation>
</comment>
<evidence type="ECO:0000256" key="3">
    <source>
        <dbReference type="ARBA" id="ARBA00017770"/>
    </source>
</evidence>
<dbReference type="GO" id="GO:0008270">
    <property type="term" value="F:zinc ion binding"/>
    <property type="evidence" value="ECO:0007669"/>
    <property type="project" value="UniProtKB-KW"/>
</dbReference>
<organism evidence="11 12">
    <name type="scientific">Bemisia tabaci</name>
    <name type="common">Sweetpotato whitefly</name>
    <name type="synonym">Aleurodes tabaci</name>
    <dbReference type="NCBI Taxonomy" id="7038"/>
    <lineage>
        <taxon>Eukaryota</taxon>
        <taxon>Metazoa</taxon>
        <taxon>Ecdysozoa</taxon>
        <taxon>Arthropoda</taxon>
        <taxon>Hexapoda</taxon>
        <taxon>Insecta</taxon>
        <taxon>Pterygota</taxon>
        <taxon>Neoptera</taxon>
        <taxon>Paraneoptera</taxon>
        <taxon>Hemiptera</taxon>
        <taxon>Sternorrhyncha</taxon>
        <taxon>Aleyrodoidea</taxon>
        <taxon>Aleyrodidae</taxon>
        <taxon>Aleyrodinae</taxon>
        <taxon>Bemisia</taxon>
    </lineage>
</organism>
<comment type="similarity">
    <text evidence="2">Belongs to the MCM10 family.</text>
</comment>
<dbReference type="GO" id="GO:0043596">
    <property type="term" value="C:nuclear replication fork"/>
    <property type="evidence" value="ECO:0007669"/>
    <property type="project" value="TreeGrafter"/>
</dbReference>
<proteinExistence type="inferred from homology"/>
<dbReference type="InterPro" id="IPR055065">
    <property type="entry name" value="OB_MCM10"/>
</dbReference>
<gene>
    <name evidence="11" type="ORF">BEMITA_LOCUS9874</name>
</gene>
<dbReference type="InterPro" id="IPR056791">
    <property type="entry name" value="Znf_Mcm10_C"/>
</dbReference>
<dbReference type="EMBL" id="OU963867">
    <property type="protein sequence ID" value="CAH0391235.1"/>
    <property type="molecule type" value="Genomic_DNA"/>
</dbReference>
<feature type="compositionally biased region" description="Basic and acidic residues" evidence="9">
    <location>
        <begin position="360"/>
        <end position="372"/>
    </location>
</feature>
<dbReference type="SMART" id="SM01280">
    <property type="entry name" value="Mcm10"/>
    <property type="match status" value="1"/>
</dbReference>
<feature type="region of interest" description="Disordered" evidence="9">
    <location>
        <begin position="14"/>
        <end position="111"/>
    </location>
</feature>
<keyword evidence="7" id="KW-0862">Zinc</keyword>